<dbReference type="Proteomes" id="UP001501479">
    <property type="component" value="Unassembled WGS sequence"/>
</dbReference>
<keyword evidence="3 6" id="KW-0963">Cytoplasm</keyword>
<dbReference type="Pfam" id="PF02561">
    <property type="entry name" value="FliS"/>
    <property type="match status" value="1"/>
</dbReference>
<protein>
    <recommendedName>
        <fullName evidence="6">Flagellar secretion chaperone FliS</fullName>
    </recommendedName>
</protein>
<dbReference type="PIRSF" id="PIRSF039090">
    <property type="entry name" value="Flis"/>
    <property type="match status" value="1"/>
</dbReference>
<dbReference type="InterPro" id="IPR003713">
    <property type="entry name" value="FliS"/>
</dbReference>
<evidence type="ECO:0000256" key="3">
    <source>
        <dbReference type="ARBA" id="ARBA00022490"/>
    </source>
</evidence>
<evidence type="ECO:0000313" key="8">
    <source>
        <dbReference type="Proteomes" id="UP001501479"/>
    </source>
</evidence>
<evidence type="ECO:0000256" key="4">
    <source>
        <dbReference type="ARBA" id="ARBA00022795"/>
    </source>
</evidence>
<organism evidence="7 8">
    <name type="scientific">Oceanisphaera sediminis</name>
    <dbReference type="NCBI Taxonomy" id="981381"/>
    <lineage>
        <taxon>Bacteria</taxon>
        <taxon>Pseudomonadati</taxon>
        <taxon>Pseudomonadota</taxon>
        <taxon>Gammaproteobacteria</taxon>
        <taxon>Aeromonadales</taxon>
        <taxon>Aeromonadaceae</taxon>
        <taxon>Oceanisphaera</taxon>
    </lineage>
</organism>
<evidence type="ECO:0000313" key="7">
    <source>
        <dbReference type="EMBL" id="GAA3702717.1"/>
    </source>
</evidence>
<dbReference type="CDD" id="cd16098">
    <property type="entry name" value="FliS"/>
    <property type="match status" value="1"/>
</dbReference>
<keyword evidence="8" id="KW-1185">Reference proteome</keyword>
<keyword evidence="7" id="KW-0969">Cilium</keyword>
<evidence type="ECO:0000256" key="1">
    <source>
        <dbReference type="ARBA" id="ARBA00004514"/>
    </source>
</evidence>
<sequence length="131" mass="14148">MFDADSGFDVYQHTQTDARAAQASPRELVLMLMDGLLDEIARAEGHMLGGRLEEKGRSIAKAIDIIGGLDSALDLKQGGALAENLHQLYDYCGRQLFSASVNNEPAHLAPVIRVLEDLRVGWLGLGSEAEA</sequence>
<dbReference type="Gene3D" id="1.20.120.340">
    <property type="entry name" value="Flagellar protein FliS"/>
    <property type="match status" value="1"/>
</dbReference>
<name>A0ABP7DA14_9GAMM</name>
<dbReference type="PANTHER" id="PTHR34773:SF1">
    <property type="entry name" value="FLAGELLAR SECRETION CHAPERONE FLIS"/>
    <property type="match status" value="1"/>
</dbReference>
<comment type="similarity">
    <text evidence="2 6">Belongs to the FliS family.</text>
</comment>
<accession>A0ABP7DA14</accession>
<dbReference type="NCBIfam" id="TIGR00208">
    <property type="entry name" value="fliS"/>
    <property type="match status" value="1"/>
</dbReference>
<keyword evidence="7" id="KW-0282">Flagellum</keyword>
<evidence type="ECO:0000256" key="6">
    <source>
        <dbReference type="PIRNR" id="PIRNR039090"/>
    </source>
</evidence>
<comment type="caution">
    <text evidence="7">The sequence shown here is derived from an EMBL/GenBank/DDBJ whole genome shotgun (WGS) entry which is preliminary data.</text>
</comment>
<comment type="subcellular location">
    <subcellularLocation>
        <location evidence="1 6">Cytoplasm</location>
        <location evidence="1 6">Cytosol</location>
    </subcellularLocation>
</comment>
<gene>
    <name evidence="7" type="primary">fliS_1</name>
    <name evidence="7" type="ORF">GCM10022421_06670</name>
</gene>
<evidence type="ECO:0000256" key="5">
    <source>
        <dbReference type="ARBA" id="ARBA00023186"/>
    </source>
</evidence>
<evidence type="ECO:0000256" key="2">
    <source>
        <dbReference type="ARBA" id="ARBA00008787"/>
    </source>
</evidence>
<dbReference type="EMBL" id="BAABDS010000009">
    <property type="protein sequence ID" value="GAA3702717.1"/>
    <property type="molecule type" value="Genomic_DNA"/>
</dbReference>
<reference evidence="8" key="1">
    <citation type="journal article" date="2019" name="Int. J. Syst. Evol. Microbiol.">
        <title>The Global Catalogue of Microorganisms (GCM) 10K type strain sequencing project: providing services to taxonomists for standard genome sequencing and annotation.</title>
        <authorList>
            <consortium name="The Broad Institute Genomics Platform"/>
            <consortium name="The Broad Institute Genome Sequencing Center for Infectious Disease"/>
            <person name="Wu L."/>
            <person name="Ma J."/>
        </authorList>
    </citation>
    <scope>NUCLEOTIDE SEQUENCE [LARGE SCALE GENOMIC DNA]</scope>
    <source>
        <strain evidence="8">JCM 17329</strain>
    </source>
</reference>
<dbReference type="InterPro" id="IPR036584">
    <property type="entry name" value="FliS_sf"/>
</dbReference>
<proteinExistence type="inferred from homology"/>
<dbReference type="SUPFAM" id="SSF101116">
    <property type="entry name" value="Flagellar export chaperone FliS"/>
    <property type="match status" value="1"/>
</dbReference>
<dbReference type="PANTHER" id="PTHR34773">
    <property type="entry name" value="FLAGELLAR SECRETION CHAPERONE FLIS"/>
    <property type="match status" value="1"/>
</dbReference>
<keyword evidence="5" id="KW-0143">Chaperone</keyword>
<keyword evidence="7" id="KW-0966">Cell projection</keyword>
<keyword evidence="4 6" id="KW-1005">Bacterial flagellum biogenesis</keyword>
<dbReference type="RefSeq" id="WP_344962373.1">
    <property type="nucleotide sequence ID" value="NZ_BAABDS010000009.1"/>
</dbReference>